<dbReference type="AlphaFoldDB" id="A0A1I6TNE0"/>
<keyword evidence="5" id="KW-1185">Reference proteome</keyword>
<keyword evidence="1" id="KW-0175">Coiled coil</keyword>
<proteinExistence type="predicted"/>
<feature type="coiled-coil region" evidence="1">
    <location>
        <begin position="46"/>
        <end position="156"/>
    </location>
</feature>
<feature type="chain" id="PRO_5011671150" evidence="3">
    <location>
        <begin position="36"/>
        <end position="251"/>
    </location>
</feature>
<evidence type="ECO:0000256" key="3">
    <source>
        <dbReference type="SAM" id="SignalP"/>
    </source>
</evidence>
<organism evidence="4 5">
    <name type="scientific">Brevundimonas viscosa</name>
    <dbReference type="NCBI Taxonomy" id="871741"/>
    <lineage>
        <taxon>Bacteria</taxon>
        <taxon>Pseudomonadati</taxon>
        <taxon>Pseudomonadota</taxon>
        <taxon>Alphaproteobacteria</taxon>
        <taxon>Caulobacterales</taxon>
        <taxon>Caulobacteraceae</taxon>
        <taxon>Brevundimonas</taxon>
    </lineage>
</organism>
<dbReference type="RefSeq" id="WP_245777313.1">
    <property type="nucleotide sequence ID" value="NZ_FOZV01000013.1"/>
</dbReference>
<evidence type="ECO:0000313" key="4">
    <source>
        <dbReference type="EMBL" id="SFS90700.1"/>
    </source>
</evidence>
<reference evidence="5" key="1">
    <citation type="submission" date="2016-10" db="EMBL/GenBank/DDBJ databases">
        <authorList>
            <person name="Varghese N."/>
            <person name="Submissions S."/>
        </authorList>
    </citation>
    <scope>NUCLEOTIDE SEQUENCE [LARGE SCALE GENOMIC DNA]</scope>
    <source>
        <strain evidence="5">CGMCC 1.10683</strain>
    </source>
</reference>
<feature type="signal peptide" evidence="3">
    <location>
        <begin position="1"/>
        <end position="35"/>
    </location>
</feature>
<sequence length="251" mass="26962">MSTRSSTPSIRPDPRRLLGLACGFALLLAAGAAPAQVIVFDPRNQLQNALQAARQLESLHNEARQLINEARMLAASPYSHLVETSETLAEVAELAREVRGVAAEMEALERQFRDLYPEDLSALAPEQLIAQGRERNQQARRTAEDLARAAAKLEALTAGRNQRLAGALAASQAAQGQTAAVQSSTQVLAVLAEDLATLRAAMLAQSRLMAETAARQAADRAAALEARRRYWGRDAATPPPPAFSPFRHAGD</sequence>
<evidence type="ECO:0000256" key="2">
    <source>
        <dbReference type="SAM" id="MobiDB-lite"/>
    </source>
</evidence>
<dbReference type="STRING" id="871741.SAMN05192570_0197"/>
<keyword evidence="3" id="KW-0732">Signal</keyword>
<name>A0A1I6TNE0_9CAUL</name>
<gene>
    <name evidence="4" type="ORF">SAMN05192570_0197</name>
</gene>
<accession>A0A1I6TNE0</accession>
<protein>
    <submittedName>
        <fullName evidence="4">P-type conjugative transfer protein TrbJ</fullName>
    </submittedName>
</protein>
<dbReference type="Proteomes" id="UP000198788">
    <property type="component" value="Unassembled WGS sequence"/>
</dbReference>
<dbReference type="EMBL" id="FOZV01000013">
    <property type="protein sequence ID" value="SFS90700.1"/>
    <property type="molecule type" value="Genomic_DNA"/>
</dbReference>
<feature type="region of interest" description="Disordered" evidence="2">
    <location>
        <begin position="232"/>
        <end position="251"/>
    </location>
</feature>
<evidence type="ECO:0000256" key="1">
    <source>
        <dbReference type="SAM" id="Coils"/>
    </source>
</evidence>
<evidence type="ECO:0000313" key="5">
    <source>
        <dbReference type="Proteomes" id="UP000198788"/>
    </source>
</evidence>